<name>A0A3N9TH91_9VIBR</name>
<dbReference type="PANTHER" id="PTHR13369">
    <property type="match status" value="1"/>
</dbReference>
<reference evidence="2 3" key="1">
    <citation type="submission" date="2018-11" db="EMBL/GenBank/DDBJ databases">
        <title>Vibrio LJC006 sp. nov., isolated from seawater during the bloom of the enteromorpha.</title>
        <authorList>
            <person name="Liang J."/>
        </authorList>
    </citation>
    <scope>NUCLEOTIDE SEQUENCE [LARGE SCALE GENOMIC DNA]</scope>
    <source>
        <strain evidence="2 3">LJC006</strain>
    </source>
</reference>
<dbReference type="PANTHER" id="PTHR13369:SF0">
    <property type="entry name" value="GLUTATHIONE S-TRANSFERASE C-TERMINAL DOMAIN-CONTAINING PROTEIN"/>
    <property type="match status" value="1"/>
</dbReference>
<protein>
    <submittedName>
        <fullName evidence="2">Methyltransferase</fullName>
    </submittedName>
</protein>
<comment type="caution">
    <text evidence="2">The sequence shown here is derived from an EMBL/GenBank/DDBJ whole genome shotgun (WGS) entry which is preliminary data.</text>
</comment>
<accession>A0A3N9TH91</accession>
<sequence>MQPEFTQLSQFLQRYRDIWSIEPFILCQHDLPQQFLEHHSDLKNWLLSTSDNEIERYQQDLSDFIQDSARFLPGLKELHDTINLTVEGTLQTDVASNFEFSGIPGRKQVQIREFTHRLTEKNIGSEWLEWCAGKGYLGRVLHLDSGKPVKSLEFQHSLCEAGQIYAEENNLDIRFQQIDVFHESVIQLMNVNQHAVALHACGDLHCHLIKLATKKRLPAISISPCCFHLIRDEFYQPLSSEAQASGIRLSKKELRIPLQKVVTGGMRVEKHRFLEMTFRLGLQALIEEKGLAEHYVPFPSIKKSVLKYGFESFCREAFKYKGWDLDAEVDLKPYQDMGIRQFKVMERLNLLQSLFQSLLEAWLIYDKALFLKQQGYDVSVSRFCPEHITPRNYLIQAIRADTN</sequence>
<keyword evidence="3" id="KW-1185">Reference proteome</keyword>
<feature type="domain" description="Methyltransferase" evidence="1">
    <location>
        <begin position="113"/>
        <end position="232"/>
    </location>
</feature>
<dbReference type="AlphaFoldDB" id="A0A3N9TH91"/>
<organism evidence="2 3">
    <name type="scientific">Vibrio viridaestus</name>
    <dbReference type="NCBI Taxonomy" id="2487322"/>
    <lineage>
        <taxon>Bacteria</taxon>
        <taxon>Pseudomonadati</taxon>
        <taxon>Pseudomonadota</taxon>
        <taxon>Gammaproteobacteria</taxon>
        <taxon>Vibrionales</taxon>
        <taxon>Vibrionaceae</taxon>
        <taxon>Vibrio</taxon>
    </lineage>
</organism>
<dbReference type="GO" id="GO:0032259">
    <property type="term" value="P:methylation"/>
    <property type="evidence" value="ECO:0007669"/>
    <property type="project" value="UniProtKB-KW"/>
</dbReference>
<dbReference type="Pfam" id="PF13679">
    <property type="entry name" value="Methyltransf_32"/>
    <property type="match status" value="1"/>
</dbReference>
<dbReference type="OrthoDB" id="5298194at2"/>
<proteinExistence type="predicted"/>
<evidence type="ECO:0000313" key="3">
    <source>
        <dbReference type="Proteomes" id="UP000281112"/>
    </source>
</evidence>
<dbReference type="GO" id="GO:0008168">
    <property type="term" value="F:methyltransferase activity"/>
    <property type="evidence" value="ECO:0007669"/>
    <property type="project" value="UniProtKB-KW"/>
</dbReference>
<dbReference type="Proteomes" id="UP000281112">
    <property type="component" value="Unassembled WGS sequence"/>
</dbReference>
<evidence type="ECO:0000259" key="1">
    <source>
        <dbReference type="Pfam" id="PF13679"/>
    </source>
</evidence>
<gene>
    <name evidence="2" type="ORF">EES38_08250</name>
</gene>
<evidence type="ECO:0000313" key="2">
    <source>
        <dbReference type="EMBL" id="RQW63234.1"/>
    </source>
</evidence>
<keyword evidence="2" id="KW-0808">Transferase</keyword>
<keyword evidence="2" id="KW-0489">Methyltransferase</keyword>
<dbReference type="EMBL" id="RJVQ01000003">
    <property type="protein sequence ID" value="RQW63234.1"/>
    <property type="molecule type" value="Genomic_DNA"/>
</dbReference>
<dbReference type="RefSeq" id="WP_124936705.1">
    <property type="nucleotide sequence ID" value="NZ_RJVQ01000003.1"/>
</dbReference>
<dbReference type="InterPro" id="IPR025714">
    <property type="entry name" value="Methyltranfer_dom"/>
</dbReference>